<evidence type="ECO:0000256" key="1">
    <source>
        <dbReference type="SAM" id="Phobius"/>
    </source>
</evidence>
<feature type="transmembrane region" description="Helical" evidence="1">
    <location>
        <begin position="64"/>
        <end position="88"/>
    </location>
</feature>
<feature type="transmembrane region" description="Helical" evidence="1">
    <location>
        <begin position="28"/>
        <end position="52"/>
    </location>
</feature>
<comment type="caution">
    <text evidence="2">The sequence shown here is derived from an EMBL/GenBank/DDBJ whole genome shotgun (WGS) entry which is preliminary data.</text>
</comment>
<keyword evidence="1" id="KW-0472">Membrane</keyword>
<organism evidence="2 3">
    <name type="scientific">Actinomadura sediminis</name>
    <dbReference type="NCBI Taxonomy" id="1038904"/>
    <lineage>
        <taxon>Bacteria</taxon>
        <taxon>Bacillati</taxon>
        <taxon>Actinomycetota</taxon>
        <taxon>Actinomycetes</taxon>
        <taxon>Streptosporangiales</taxon>
        <taxon>Thermomonosporaceae</taxon>
        <taxon>Actinomadura</taxon>
    </lineage>
</organism>
<sequence length="115" mass="12549">MLTEERREQFKKDVADERLRTDRSRHDGALRIAGALLMITGVVGAFVCYNISLAQDDIRNVGSLHIMATGFVGVTVLGAALYVAAALARVLRLWLLRQLVESQARADQLAAALKG</sequence>
<keyword evidence="3" id="KW-1185">Reference proteome</keyword>
<keyword evidence="1" id="KW-1133">Transmembrane helix</keyword>
<name>A0ABW3EKA4_9ACTN</name>
<dbReference type="EMBL" id="JBHTJA010000005">
    <property type="protein sequence ID" value="MFD0899752.1"/>
    <property type="molecule type" value="Genomic_DNA"/>
</dbReference>
<reference evidence="3" key="1">
    <citation type="journal article" date="2019" name="Int. J. Syst. Evol. Microbiol.">
        <title>The Global Catalogue of Microorganisms (GCM) 10K type strain sequencing project: providing services to taxonomists for standard genome sequencing and annotation.</title>
        <authorList>
            <consortium name="The Broad Institute Genomics Platform"/>
            <consortium name="The Broad Institute Genome Sequencing Center for Infectious Disease"/>
            <person name="Wu L."/>
            <person name="Ma J."/>
        </authorList>
    </citation>
    <scope>NUCLEOTIDE SEQUENCE [LARGE SCALE GENOMIC DNA]</scope>
    <source>
        <strain evidence="3">JCM 31202</strain>
    </source>
</reference>
<evidence type="ECO:0000313" key="2">
    <source>
        <dbReference type="EMBL" id="MFD0899752.1"/>
    </source>
</evidence>
<accession>A0ABW3EKA4</accession>
<protein>
    <submittedName>
        <fullName evidence="2">Uncharacterized protein</fullName>
    </submittedName>
</protein>
<gene>
    <name evidence="2" type="ORF">ACFQ11_05075</name>
</gene>
<keyword evidence="1" id="KW-0812">Transmembrane</keyword>
<dbReference type="RefSeq" id="WP_378296636.1">
    <property type="nucleotide sequence ID" value="NZ_JBHTJA010000005.1"/>
</dbReference>
<proteinExistence type="predicted"/>
<dbReference type="Proteomes" id="UP001596972">
    <property type="component" value="Unassembled WGS sequence"/>
</dbReference>
<evidence type="ECO:0000313" key="3">
    <source>
        <dbReference type="Proteomes" id="UP001596972"/>
    </source>
</evidence>